<feature type="non-terminal residue" evidence="2">
    <location>
        <position position="1"/>
    </location>
</feature>
<feature type="compositionally biased region" description="Gly residues" evidence="1">
    <location>
        <begin position="130"/>
        <end position="149"/>
    </location>
</feature>
<feature type="region of interest" description="Disordered" evidence="1">
    <location>
        <begin position="1"/>
        <end position="539"/>
    </location>
</feature>
<sequence>NTCAGKNLSVPVPRQETSTKRNRRGVSVSSESDDSAPEAEKREPAVRYLICRGTSPIPDGEQKEPKVKDKASISRTKRIKVAEKPTVRSDRPGKKGAVDQGTVDCAIQTNLDQPQSRRQRSNSSSNFAPVGGGGVGGGGSGGGGGGVGSQPGETYYKYRDKVLGGPAPTHSISYGKGMGPPAPGYSKAPSSPMSRNSSKSTLKDEPRRSYAEDGVSTPPNEKSWRQSVYGESTRGAPRREVDLDDEEEDTDDRDNRLGRRRREGARTSTPSTLRERETDHGSAAEDKRSTRKSKPSRSSSREDMLNDRPRRKRHSSKDLLDECDPENSEQPQQLTPEILSLRDSIEKVHQWKQNLPEPRSPESRHAKRHPGVGAESRNDVYDDSRHVSRQYSQREETPPHSRENSPSHRSRHKHSRHPSRGSNDSILDDEDDRDPRLPNKDFRKSELNKADHYYDDSDAFERELSPTDTRRRRFDHGVGQKPKKSGSSSEAISRDDSPNRHRHSSMQWQASEDHKRLNKDNSRDGLLDDRRRSRREQQD</sequence>
<dbReference type="AlphaFoldDB" id="A0A0B6Y7G5"/>
<reference evidence="2" key="1">
    <citation type="submission" date="2014-12" db="EMBL/GenBank/DDBJ databases">
        <title>Insight into the proteome of Arion vulgaris.</title>
        <authorList>
            <person name="Aradska J."/>
            <person name="Bulat T."/>
            <person name="Smidak R."/>
            <person name="Sarate P."/>
            <person name="Gangsoo J."/>
            <person name="Sialana F."/>
            <person name="Bilban M."/>
            <person name="Lubec G."/>
        </authorList>
    </citation>
    <scope>NUCLEOTIDE SEQUENCE</scope>
    <source>
        <tissue evidence="2">Skin</tissue>
    </source>
</reference>
<feature type="compositionally biased region" description="Basic and acidic residues" evidence="1">
    <location>
        <begin position="80"/>
        <end position="97"/>
    </location>
</feature>
<feature type="compositionally biased region" description="Basic and acidic residues" evidence="1">
    <location>
        <begin position="273"/>
        <end position="288"/>
    </location>
</feature>
<evidence type="ECO:0000313" key="2">
    <source>
        <dbReference type="EMBL" id="CEK51781.1"/>
    </source>
</evidence>
<feature type="compositionally biased region" description="Basic and acidic residues" evidence="1">
    <location>
        <begin position="60"/>
        <end position="72"/>
    </location>
</feature>
<feature type="compositionally biased region" description="Polar residues" evidence="1">
    <location>
        <begin position="217"/>
        <end position="230"/>
    </location>
</feature>
<feature type="compositionally biased region" description="Basic and acidic residues" evidence="1">
    <location>
        <begin position="299"/>
        <end position="308"/>
    </location>
</feature>
<feature type="non-terminal residue" evidence="2">
    <location>
        <position position="539"/>
    </location>
</feature>
<feature type="compositionally biased region" description="Basic and acidic residues" evidence="1">
    <location>
        <begin position="376"/>
        <end position="406"/>
    </location>
</feature>
<gene>
    <name evidence="2" type="primary">ORF14391</name>
</gene>
<evidence type="ECO:0000256" key="1">
    <source>
        <dbReference type="SAM" id="MobiDB-lite"/>
    </source>
</evidence>
<name>A0A0B6Y7G5_9EUPU</name>
<proteinExistence type="predicted"/>
<dbReference type="EMBL" id="HACG01004916">
    <property type="protein sequence ID" value="CEK51781.1"/>
    <property type="molecule type" value="Transcribed_RNA"/>
</dbReference>
<feature type="compositionally biased region" description="Basic and acidic residues" evidence="1">
    <location>
        <begin position="201"/>
        <end position="211"/>
    </location>
</feature>
<organism evidence="2">
    <name type="scientific">Arion vulgaris</name>
    <dbReference type="NCBI Taxonomy" id="1028688"/>
    <lineage>
        <taxon>Eukaryota</taxon>
        <taxon>Metazoa</taxon>
        <taxon>Spiralia</taxon>
        <taxon>Lophotrochozoa</taxon>
        <taxon>Mollusca</taxon>
        <taxon>Gastropoda</taxon>
        <taxon>Heterobranchia</taxon>
        <taxon>Euthyneura</taxon>
        <taxon>Panpulmonata</taxon>
        <taxon>Eupulmonata</taxon>
        <taxon>Stylommatophora</taxon>
        <taxon>Helicina</taxon>
        <taxon>Arionoidea</taxon>
        <taxon>Arionidae</taxon>
        <taxon>Arion</taxon>
    </lineage>
</organism>
<feature type="compositionally biased region" description="Basic and acidic residues" evidence="1">
    <location>
        <begin position="511"/>
        <end position="539"/>
    </location>
</feature>
<feature type="compositionally biased region" description="Low complexity" evidence="1">
    <location>
        <begin position="186"/>
        <end position="200"/>
    </location>
</feature>
<feature type="compositionally biased region" description="Acidic residues" evidence="1">
    <location>
        <begin position="242"/>
        <end position="252"/>
    </location>
</feature>
<accession>A0A0B6Y7G5</accession>
<feature type="compositionally biased region" description="Basic and acidic residues" evidence="1">
    <location>
        <begin position="433"/>
        <end position="469"/>
    </location>
</feature>
<feature type="compositionally biased region" description="Basic residues" evidence="1">
    <location>
        <begin position="408"/>
        <end position="419"/>
    </location>
</feature>
<protein>
    <submittedName>
        <fullName evidence="2">Uncharacterized protein</fullName>
    </submittedName>
</protein>